<dbReference type="InterPro" id="IPR045540">
    <property type="entry name" value="YegS/DAGK_C"/>
</dbReference>
<keyword evidence="7" id="KW-1185">Reference proteome</keyword>
<dbReference type="AlphaFoldDB" id="A0A9X1KZ30"/>
<sequence>MPTKVFFLINPISGGLDKKGFRSNAEQFCKTHNLSPKFLETTGKDDPSRLAESLKEYQPEILVIGGGDGTVNLAASTLQEIAMQIPIAIIPLGSANGMARELLIPEEPLEALKLILNSNQKNVDVLVVNGQYSIHLSDLGFNAKLIRKFEKFGQRGKWNYARHFFSILQEQSTSEYSIYINDEVIDIKAHMVAFANARTYGTGAVINPDGKLDDGIFEVCIFRPYPWYALGGIAWKFFIGDIKESPYVKIIPAREALVLVHPDEELQIDGEVIGTVAKVEVSVSEMPLNVLVP</sequence>
<dbReference type="InterPro" id="IPR001206">
    <property type="entry name" value="Diacylglycerol_kinase_cat_dom"/>
</dbReference>
<evidence type="ECO:0000256" key="1">
    <source>
        <dbReference type="ARBA" id="ARBA00022679"/>
    </source>
</evidence>
<dbReference type="InterPro" id="IPR050187">
    <property type="entry name" value="Lipid_Phosphate_FormReg"/>
</dbReference>
<reference evidence="6" key="1">
    <citation type="submission" date="2021-09" db="EMBL/GenBank/DDBJ databases">
        <title>Fulvivirga sp. isolated from coastal sediment.</title>
        <authorList>
            <person name="Yu H."/>
        </authorList>
    </citation>
    <scope>NUCLEOTIDE SEQUENCE</scope>
    <source>
        <strain evidence="6">1062</strain>
    </source>
</reference>
<keyword evidence="4" id="KW-0067">ATP-binding</keyword>
<dbReference type="Pfam" id="PF19279">
    <property type="entry name" value="YegS_C"/>
    <property type="match status" value="1"/>
</dbReference>
<keyword evidence="2" id="KW-0547">Nucleotide-binding</keyword>
<dbReference type="PROSITE" id="PS50146">
    <property type="entry name" value="DAGK"/>
    <property type="match status" value="1"/>
</dbReference>
<dbReference type="GO" id="GO:0005524">
    <property type="term" value="F:ATP binding"/>
    <property type="evidence" value="ECO:0007669"/>
    <property type="project" value="UniProtKB-KW"/>
</dbReference>
<evidence type="ECO:0000256" key="2">
    <source>
        <dbReference type="ARBA" id="ARBA00022741"/>
    </source>
</evidence>
<organism evidence="6 7">
    <name type="scientific">Fulvivirga sedimenti</name>
    <dbReference type="NCBI Taxonomy" id="2879465"/>
    <lineage>
        <taxon>Bacteria</taxon>
        <taxon>Pseudomonadati</taxon>
        <taxon>Bacteroidota</taxon>
        <taxon>Cytophagia</taxon>
        <taxon>Cytophagales</taxon>
        <taxon>Fulvivirgaceae</taxon>
        <taxon>Fulvivirga</taxon>
    </lineage>
</organism>
<dbReference type="EMBL" id="JAIXNE010000006">
    <property type="protein sequence ID" value="MCA6078498.1"/>
    <property type="molecule type" value="Genomic_DNA"/>
</dbReference>
<evidence type="ECO:0000256" key="3">
    <source>
        <dbReference type="ARBA" id="ARBA00022777"/>
    </source>
</evidence>
<dbReference type="Proteomes" id="UP001139409">
    <property type="component" value="Unassembled WGS sequence"/>
</dbReference>
<dbReference type="SMART" id="SM00046">
    <property type="entry name" value="DAGKc"/>
    <property type="match status" value="1"/>
</dbReference>
<feature type="domain" description="DAGKc" evidence="5">
    <location>
        <begin position="1"/>
        <end position="132"/>
    </location>
</feature>
<keyword evidence="3" id="KW-0418">Kinase</keyword>
<dbReference type="InterPro" id="IPR017438">
    <property type="entry name" value="ATP-NAD_kinase_N"/>
</dbReference>
<dbReference type="GO" id="GO:0016301">
    <property type="term" value="F:kinase activity"/>
    <property type="evidence" value="ECO:0007669"/>
    <property type="project" value="UniProtKB-KW"/>
</dbReference>
<dbReference type="Gene3D" id="3.40.50.10330">
    <property type="entry name" value="Probable inorganic polyphosphate/atp-NAD kinase, domain 1"/>
    <property type="match status" value="1"/>
</dbReference>
<accession>A0A9X1KZ30</accession>
<evidence type="ECO:0000313" key="6">
    <source>
        <dbReference type="EMBL" id="MCA6078498.1"/>
    </source>
</evidence>
<dbReference type="InterPro" id="IPR016064">
    <property type="entry name" value="NAD/diacylglycerol_kinase_sf"/>
</dbReference>
<dbReference type="RefSeq" id="WP_225699356.1">
    <property type="nucleotide sequence ID" value="NZ_JAIXNE010000006.1"/>
</dbReference>
<dbReference type="SUPFAM" id="SSF111331">
    <property type="entry name" value="NAD kinase/diacylglycerol kinase-like"/>
    <property type="match status" value="1"/>
</dbReference>
<evidence type="ECO:0000313" key="7">
    <source>
        <dbReference type="Proteomes" id="UP001139409"/>
    </source>
</evidence>
<name>A0A9X1KZ30_9BACT</name>
<dbReference type="Pfam" id="PF00781">
    <property type="entry name" value="DAGK_cat"/>
    <property type="match status" value="1"/>
</dbReference>
<keyword evidence="1" id="KW-0808">Transferase</keyword>
<dbReference type="GO" id="GO:0005886">
    <property type="term" value="C:plasma membrane"/>
    <property type="evidence" value="ECO:0007669"/>
    <property type="project" value="TreeGrafter"/>
</dbReference>
<dbReference type="PANTHER" id="PTHR12358">
    <property type="entry name" value="SPHINGOSINE KINASE"/>
    <property type="match status" value="1"/>
</dbReference>
<evidence type="ECO:0000259" key="5">
    <source>
        <dbReference type="PROSITE" id="PS50146"/>
    </source>
</evidence>
<gene>
    <name evidence="6" type="ORF">LDX50_26730</name>
</gene>
<protein>
    <recommendedName>
        <fullName evidence="5">DAGKc domain-containing protein</fullName>
    </recommendedName>
</protein>
<dbReference type="Gene3D" id="2.60.200.40">
    <property type="match status" value="1"/>
</dbReference>
<proteinExistence type="predicted"/>
<dbReference type="PANTHER" id="PTHR12358:SF106">
    <property type="entry name" value="LIPID KINASE YEGS"/>
    <property type="match status" value="1"/>
</dbReference>
<evidence type="ECO:0000256" key="4">
    <source>
        <dbReference type="ARBA" id="ARBA00022840"/>
    </source>
</evidence>
<comment type="caution">
    <text evidence="6">The sequence shown here is derived from an EMBL/GenBank/DDBJ whole genome shotgun (WGS) entry which is preliminary data.</text>
</comment>